<proteinExistence type="predicted"/>
<organism evidence="2">
    <name type="scientific">marine metagenome</name>
    <dbReference type="NCBI Taxonomy" id="408172"/>
    <lineage>
        <taxon>unclassified sequences</taxon>
        <taxon>metagenomes</taxon>
        <taxon>ecological metagenomes</taxon>
    </lineage>
</organism>
<feature type="non-terminal residue" evidence="2">
    <location>
        <position position="1"/>
    </location>
</feature>
<dbReference type="InterPro" id="IPR001763">
    <property type="entry name" value="Rhodanese-like_dom"/>
</dbReference>
<evidence type="ECO:0000313" key="2">
    <source>
        <dbReference type="EMBL" id="SVC51114.1"/>
    </source>
</evidence>
<feature type="domain" description="Rhodanese" evidence="1">
    <location>
        <begin position="67"/>
        <end position="157"/>
    </location>
</feature>
<dbReference type="Gene3D" id="3.40.250.10">
    <property type="entry name" value="Rhodanese-like domain"/>
    <property type="match status" value="1"/>
</dbReference>
<protein>
    <recommendedName>
        <fullName evidence="1">Rhodanese domain-containing protein</fullName>
    </recommendedName>
</protein>
<dbReference type="PROSITE" id="PS50206">
    <property type="entry name" value="RHODANESE_3"/>
    <property type="match status" value="1"/>
</dbReference>
<reference evidence="2" key="1">
    <citation type="submission" date="2018-05" db="EMBL/GenBank/DDBJ databases">
        <authorList>
            <person name="Lanie J.A."/>
            <person name="Ng W.-L."/>
            <person name="Kazmierczak K.M."/>
            <person name="Andrzejewski T.M."/>
            <person name="Davidsen T.M."/>
            <person name="Wayne K.J."/>
            <person name="Tettelin H."/>
            <person name="Glass J.I."/>
            <person name="Rusch D."/>
            <person name="Podicherti R."/>
            <person name="Tsui H.-C.T."/>
            <person name="Winkler M.E."/>
        </authorList>
    </citation>
    <scope>NUCLEOTIDE SEQUENCE</scope>
</reference>
<evidence type="ECO:0000259" key="1">
    <source>
        <dbReference type="PROSITE" id="PS50206"/>
    </source>
</evidence>
<name>A0A382MQ65_9ZZZZ</name>
<sequence>VNHKNQIILIVLLSSSLGFIRYKMLNEPDFTLIKKERILQEISTFSLPETMTEPMAISLEFAKQLFDNNSVIFIDARDVEDYEGGHIQNAINIPYDYYEDYENLIDNLDADAVYVIYCSGEECSLSMDLADYFFNELLFEKILIFEGGWPQWRDAEYPL</sequence>
<accession>A0A382MQ65</accession>
<dbReference type="SMART" id="SM00450">
    <property type="entry name" value="RHOD"/>
    <property type="match status" value="1"/>
</dbReference>
<gene>
    <name evidence="2" type="ORF">METZ01_LOCUS303968</name>
</gene>
<dbReference type="InterPro" id="IPR036873">
    <property type="entry name" value="Rhodanese-like_dom_sf"/>
</dbReference>
<dbReference type="SUPFAM" id="SSF52821">
    <property type="entry name" value="Rhodanese/Cell cycle control phosphatase"/>
    <property type="match status" value="1"/>
</dbReference>
<dbReference type="Pfam" id="PF00581">
    <property type="entry name" value="Rhodanese"/>
    <property type="match status" value="1"/>
</dbReference>
<dbReference type="EMBL" id="UINC01095210">
    <property type="protein sequence ID" value="SVC51114.1"/>
    <property type="molecule type" value="Genomic_DNA"/>
</dbReference>
<dbReference type="CDD" id="cd00158">
    <property type="entry name" value="RHOD"/>
    <property type="match status" value="1"/>
</dbReference>
<dbReference type="AlphaFoldDB" id="A0A382MQ65"/>